<reference evidence="3" key="1">
    <citation type="submission" date="2016-05" db="EMBL/GenBank/DDBJ databases">
        <authorList>
            <person name="Wang W."/>
            <person name="Zhu L."/>
        </authorList>
    </citation>
    <scope>NUCLEOTIDE SEQUENCE [LARGE SCALE GENOMIC DNA]</scope>
    <source>
        <strain evidence="3">W-2</strain>
    </source>
</reference>
<evidence type="ECO:0000313" key="3">
    <source>
        <dbReference type="Proteomes" id="UP000078290"/>
    </source>
</evidence>
<dbReference type="Proteomes" id="UP000078290">
    <property type="component" value="Unassembled WGS sequence"/>
</dbReference>
<keyword evidence="1" id="KW-0472">Membrane</keyword>
<evidence type="ECO:0000313" key="2">
    <source>
        <dbReference type="EMBL" id="OAT72138.1"/>
    </source>
</evidence>
<protein>
    <submittedName>
        <fullName evidence="2">Sulfurtransferase</fullName>
    </submittedName>
</protein>
<dbReference type="Gene3D" id="3.40.250.10">
    <property type="entry name" value="Rhodanese-like domain"/>
    <property type="match status" value="1"/>
</dbReference>
<dbReference type="EMBL" id="LXMA01000038">
    <property type="protein sequence ID" value="OAT72138.1"/>
    <property type="molecule type" value="Genomic_DNA"/>
</dbReference>
<feature type="transmembrane region" description="Helical" evidence="1">
    <location>
        <begin position="6"/>
        <end position="25"/>
    </location>
</feature>
<gene>
    <name evidence="2" type="ORF">A7K69_12155</name>
</gene>
<accession>A0A1B7KPX5</accession>
<name>A0A1B7KPX5_PARTM</name>
<dbReference type="InterPro" id="IPR036873">
    <property type="entry name" value="Rhodanese-like_dom_sf"/>
</dbReference>
<dbReference type="GO" id="GO:0016740">
    <property type="term" value="F:transferase activity"/>
    <property type="evidence" value="ECO:0007669"/>
    <property type="project" value="UniProtKB-KW"/>
</dbReference>
<keyword evidence="1" id="KW-1133">Transmembrane helix</keyword>
<organism evidence="2 3">
    <name type="scientific">Parageobacillus thermoglucosidasius</name>
    <name type="common">Geobacillus thermoglucosidasius</name>
    <dbReference type="NCBI Taxonomy" id="1426"/>
    <lineage>
        <taxon>Bacteria</taxon>
        <taxon>Bacillati</taxon>
        <taxon>Bacillota</taxon>
        <taxon>Bacilli</taxon>
        <taxon>Bacillales</taxon>
        <taxon>Anoxybacillaceae</taxon>
        <taxon>Parageobacillus</taxon>
    </lineage>
</organism>
<sequence>MERGDRHLYIIGLIIVFGLLFAALYRRYYPVSGVPCIDIADKRIQDMVVLDIRDYNETTEPLIANSLHIPYAYLKRHFSTIPSKSIHLIANDEIEKNLGIRFLQRHGFDVRSYSIIHCPCRERGNEKWNTVKKSKTA</sequence>
<dbReference type="RefSeq" id="WP_064552639.1">
    <property type="nucleotide sequence ID" value="NZ_LXMA01000038.1"/>
</dbReference>
<evidence type="ECO:0000256" key="1">
    <source>
        <dbReference type="SAM" id="Phobius"/>
    </source>
</evidence>
<keyword evidence="2" id="KW-0808">Transferase</keyword>
<comment type="caution">
    <text evidence="2">The sequence shown here is derived from an EMBL/GenBank/DDBJ whole genome shotgun (WGS) entry which is preliminary data.</text>
</comment>
<keyword evidence="1" id="KW-0812">Transmembrane</keyword>
<dbReference type="SUPFAM" id="SSF52821">
    <property type="entry name" value="Rhodanese/Cell cycle control phosphatase"/>
    <property type="match status" value="1"/>
</dbReference>
<dbReference type="AlphaFoldDB" id="A0A1B7KPX5"/>
<proteinExistence type="predicted"/>